<sequence length="255" mass="27217">MRPSESYSKTGLVLNGIKSELTTFIHTTSLKVSLVVMAIPTVGLAVGVSRHNNKPIGFTGGLANVSELAFFFVAFILSLYIAGNYTKGSVNYTLLSIPFRSRTYVASLLTCAIISLAFWLVFILFFGLLLIALSVVTSFNVTTDSVSRECIRGLSWAVCVVAIGVITGGISHLARNVTLGFSVIVIIMLILPMAGAVLMAMGHDQGELLLNHSLPFAVDKLTQANAASARGLLEVGLWCVVAVACGAARLWRYEA</sequence>
<keyword evidence="1" id="KW-0812">Transmembrane</keyword>
<feature type="transmembrane region" description="Helical" evidence="1">
    <location>
        <begin position="153"/>
        <end position="174"/>
    </location>
</feature>
<feature type="transmembrane region" description="Helical" evidence="1">
    <location>
        <begin position="68"/>
        <end position="85"/>
    </location>
</feature>
<proteinExistence type="predicted"/>
<keyword evidence="1" id="KW-1133">Transmembrane helix</keyword>
<evidence type="ECO:0000313" key="2">
    <source>
        <dbReference type="EMBL" id="MCF6774139.1"/>
    </source>
</evidence>
<keyword evidence="3" id="KW-1185">Reference proteome</keyword>
<feature type="transmembrane region" description="Helical" evidence="1">
    <location>
        <begin position="235"/>
        <end position="251"/>
    </location>
</feature>
<keyword evidence="1" id="KW-0472">Membrane</keyword>
<name>A0ABS9HLM6_9CORY</name>
<dbReference type="Proteomes" id="UP001200604">
    <property type="component" value="Unassembled WGS sequence"/>
</dbReference>
<dbReference type="RefSeq" id="WP_046205324.1">
    <property type="nucleotide sequence ID" value="NZ_JAGSNY010000002.1"/>
</dbReference>
<organism evidence="2 3">
    <name type="scientific">Corynebacterium parakroppenstedtii</name>
    <dbReference type="NCBI Taxonomy" id="2828363"/>
    <lineage>
        <taxon>Bacteria</taxon>
        <taxon>Bacillati</taxon>
        <taxon>Actinomycetota</taxon>
        <taxon>Actinomycetes</taxon>
        <taxon>Mycobacteriales</taxon>
        <taxon>Corynebacteriaceae</taxon>
        <taxon>Corynebacterium</taxon>
    </lineage>
</organism>
<evidence type="ECO:0000256" key="1">
    <source>
        <dbReference type="SAM" id="Phobius"/>
    </source>
</evidence>
<comment type="caution">
    <text evidence="2">The sequence shown here is derived from an EMBL/GenBank/DDBJ whole genome shotgun (WGS) entry which is preliminary data.</text>
</comment>
<protein>
    <recommendedName>
        <fullName evidence="4">ABC transporter permease</fullName>
    </recommendedName>
</protein>
<dbReference type="EMBL" id="JAKJKU010000003">
    <property type="protein sequence ID" value="MCF6774139.1"/>
    <property type="molecule type" value="Genomic_DNA"/>
</dbReference>
<feature type="transmembrane region" description="Helical" evidence="1">
    <location>
        <begin position="21"/>
        <end position="48"/>
    </location>
</feature>
<reference evidence="2 3" key="1">
    <citation type="submission" date="2022-01" db="EMBL/GenBank/DDBJ databases">
        <title>Identification and Characterization of Corynebacterium sp.</title>
        <authorList>
            <person name="Luo Q."/>
            <person name="Qu P."/>
            <person name="Chen Q."/>
        </authorList>
    </citation>
    <scope>NUCLEOTIDE SEQUENCE [LARGE SCALE GENOMIC DNA]</scope>
    <source>
        <strain evidence="2 3">MC-12</strain>
    </source>
</reference>
<evidence type="ECO:0000313" key="3">
    <source>
        <dbReference type="Proteomes" id="UP001200604"/>
    </source>
</evidence>
<evidence type="ECO:0008006" key="4">
    <source>
        <dbReference type="Google" id="ProtNLM"/>
    </source>
</evidence>
<feature type="transmembrane region" description="Helical" evidence="1">
    <location>
        <begin position="106"/>
        <end position="133"/>
    </location>
</feature>
<accession>A0ABS9HLM6</accession>
<gene>
    <name evidence="2" type="ORF">L3H44_06905</name>
</gene>
<feature type="transmembrane region" description="Helical" evidence="1">
    <location>
        <begin position="181"/>
        <end position="201"/>
    </location>
</feature>